<dbReference type="EMBL" id="JACHGN010000030">
    <property type="protein sequence ID" value="MBB5139553.1"/>
    <property type="molecule type" value="Genomic_DNA"/>
</dbReference>
<feature type="domain" description="EF-hand" evidence="1">
    <location>
        <begin position="2"/>
        <end position="37"/>
    </location>
</feature>
<dbReference type="Proteomes" id="UP000578449">
    <property type="component" value="Unassembled WGS sequence"/>
</dbReference>
<dbReference type="RefSeq" id="WP_185056376.1">
    <property type="nucleotide sequence ID" value="NZ_BAABIX010000032.1"/>
</dbReference>
<evidence type="ECO:0000313" key="2">
    <source>
        <dbReference type="EMBL" id="MBB5139553.1"/>
    </source>
</evidence>
<dbReference type="Gene3D" id="1.10.238.10">
    <property type="entry name" value="EF-hand"/>
    <property type="match status" value="1"/>
</dbReference>
<keyword evidence="3" id="KW-1185">Reference proteome</keyword>
<dbReference type="PROSITE" id="PS00018">
    <property type="entry name" value="EF_HAND_1"/>
    <property type="match status" value="2"/>
</dbReference>
<sequence length="71" mass="7474">MADLTEYAATFDLVDSDDDGMISAPEMARLMEVLGRPIGPDAAQAAVARLDANGDGLIDLEEFAAYLAANQ</sequence>
<dbReference type="InterPro" id="IPR018247">
    <property type="entry name" value="EF_Hand_1_Ca_BS"/>
</dbReference>
<dbReference type="GO" id="GO:0005509">
    <property type="term" value="F:calcium ion binding"/>
    <property type="evidence" value="ECO:0007669"/>
    <property type="project" value="InterPro"/>
</dbReference>
<proteinExistence type="predicted"/>
<feature type="domain" description="EF-hand" evidence="1">
    <location>
        <begin position="38"/>
        <end position="71"/>
    </location>
</feature>
<protein>
    <submittedName>
        <fullName evidence="2">Ca2+-binding EF-hand superfamily protein</fullName>
    </submittedName>
</protein>
<dbReference type="InterPro" id="IPR002048">
    <property type="entry name" value="EF_hand_dom"/>
</dbReference>
<accession>A0A840PNE4</accession>
<dbReference type="Pfam" id="PF13499">
    <property type="entry name" value="EF-hand_7"/>
    <property type="match status" value="1"/>
</dbReference>
<dbReference type="AlphaFoldDB" id="A0A840PNE4"/>
<gene>
    <name evidence="2" type="ORF">HNP84_009316</name>
</gene>
<evidence type="ECO:0000259" key="1">
    <source>
        <dbReference type="PROSITE" id="PS50222"/>
    </source>
</evidence>
<evidence type="ECO:0000313" key="3">
    <source>
        <dbReference type="Proteomes" id="UP000578449"/>
    </source>
</evidence>
<dbReference type="SMART" id="SM00054">
    <property type="entry name" value="EFh"/>
    <property type="match status" value="2"/>
</dbReference>
<name>A0A840PNE4_9ACTN</name>
<dbReference type="CDD" id="cd00051">
    <property type="entry name" value="EFh"/>
    <property type="match status" value="1"/>
</dbReference>
<dbReference type="PROSITE" id="PS50222">
    <property type="entry name" value="EF_HAND_2"/>
    <property type="match status" value="2"/>
</dbReference>
<organism evidence="2 3">
    <name type="scientific">Thermocatellispora tengchongensis</name>
    <dbReference type="NCBI Taxonomy" id="1073253"/>
    <lineage>
        <taxon>Bacteria</taxon>
        <taxon>Bacillati</taxon>
        <taxon>Actinomycetota</taxon>
        <taxon>Actinomycetes</taxon>
        <taxon>Streptosporangiales</taxon>
        <taxon>Streptosporangiaceae</taxon>
        <taxon>Thermocatellispora</taxon>
    </lineage>
</organism>
<dbReference type="SUPFAM" id="SSF47473">
    <property type="entry name" value="EF-hand"/>
    <property type="match status" value="1"/>
</dbReference>
<comment type="caution">
    <text evidence="2">The sequence shown here is derived from an EMBL/GenBank/DDBJ whole genome shotgun (WGS) entry which is preliminary data.</text>
</comment>
<reference evidence="2 3" key="1">
    <citation type="submission" date="2020-08" db="EMBL/GenBank/DDBJ databases">
        <title>Genomic Encyclopedia of Type Strains, Phase IV (KMG-IV): sequencing the most valuable type-strain genomes for metagenomic binning, comparative biology and taxonomic classification.</title>
        <authorList>
            <person name="Goeker M."/>
        </authorList>
    </citation>
    <scope>NUCLEOTIDE SEQUENCE [LARGE SCALE GENOMIC DNA]</scope>
    <source>
        <strain evidence="2 3">DSM 45615</strain>
    </source>
</reference>
<dbReference type="InterPro" id="IPR011992">
    <property type="entry name" value="EF-hand-dom_pair"/>
</dbReference>